<keyword evidence="2" id="KW-1003">Cell membrane</keyword>
<evidence type="ECO:0000256" key="1">
    <source>
        <dbReference type="ARBA" id="ARBA00004651"/>
    </source>
</evidence>
<keyword evidence="3" id="KW-0808">Transferase</keyword>
<feature type="transmembrane region" description="Helical" evidence="8">
    <location>
        <begin position="20"/>
        <end position="41"/>
    </location>
</feature>
<reference evidence="9" key="2">
    <citation type="submission" date="2023-02" db="EMBL/GenBank/DDBJ databases">
        <authorList>
            <person name="Rayyan A."/>
            <person name="Meyer T."/>
            <person name="Kyndt J.A."/>
        </authorList>
    </citation>
    <scope>NUCLEOTIDE SEQUENCE</scope>
    <source>
        <strain evidence="9">DSM 9987</strain>
    </source>
</reference>
<evidence type="ECO:0000313" key="10">
    <source>
        <dbReference type="Proteomes" id="UP001165652"/>
    </source>
</evidence>
<accession>A0ABT5J992</accession>
<dbReference type="RefSeq" id="WP_272777086.1">
    <property type="nucleotide sequence ID" value="NZ_JAQQLI010000014.1"/>
</dbReference>
<organism evidence="9 10">
    <name type="scientific">Rhodoplanes tepidamans</name>
    <name type="common">Rhodoplanes cryptolactis</name>
    <dbReference type="NCBI Taxonomy" id="200616"/>
    <lineage>
        <taxon>Bacteria</taxon>
        <taxon>Pseudomonadati</taxon>
        <taxon>Pseudomonadota</taxon>
        <taxon>Alphaproteobacteria</taxon>
        <taxon>Hyphomicrobiales</taxon>
        <taxon>Nitrobacteraceae</taxon>
        <taxon>Rhodoplanes</taxon>
    </lineage>
</organism>
<feature type="transmembrane region" description="Helical" evidence="8">
    <location>
        <begin position="212"/>
        <end position="229"/>
    </location>
</feature>
<evidence type="ECO:0000256" key="5">
    <source>
        <dbReference type="ARBA" id="ARBA00022989"/>
    </source>
</evidence>
<dbReference type="Pfam" id="PF09594">
    <property type="entry name" value="GT87"/>
    <property type="match status" value="1"/>
</dbReference>
<dbReference type="EMBL" id="JAQQLI010000014">
    <property type="protein sequence ID" value="MDC7786241.1"/>
    <property type="molecule type" value="Genomic_DNA"/>
</dbReference>
<evidence type="ECO:0000256" key="6">
    <source>
        <dbReference type="ARBA" id="ARBA00023136"/>
    </source>
</evidence>
<dbReference type="InterPro" id="IPR018584">
    <property type="entry name" value="GT87"/>
</dbReference>
<keyword evidence="5 8" id="KW-1133">Transmembrane helix</keyword>
<feature type="transmembrane region" description="Helical" evidence="8">
    <location>
        <begin position="326"/>
        <end position="343"/>
    </location>
</feature>
<comment type="subcellular location">
    <subcellularLocation>
        <location evidence="1">Cell membrane</location>
        <topology evidence="1">Multi-pass membrane protein</topology>
    </subcellularLocation>
</comment>
<sequence>MRLLEVVEALPASAGRRTTYLRALVALFGLVLALTTMRFALLPPGPTARIPVDFDAFRLAGDLVLNGRVDLAYRFADFGALLRAQFGGRQFLPWTYPPPFDLLVAPLALVPVWLAYPAAMAGTLVAYLAALRRLAPESAVPALILFAPSVLMTIRCGQNGLLTGALIAWTCAGLLAGRAETSRAETGRATPGGAAVAEAAFAQAWAGVPLGLMVIKPHLAAAFAVYVVLGGRWGVAAVAVGTAAAVSAVATLVLGPGVWVAFAGGVQEAKVFLSEGWYPLYRMVSPYAALHTMGAGPSAAMAVQIAVAVAALAAVGWAVRRLPIRPALGITAVAALLVSPYAYDYDLTIVAVGIALLLPDLIRLGRPPERAVVYLMCLVAGVFGLAQSSLVALGLGPVPDPPFGDMPVSGGGIALVVLLGLVCRIVGRGAVTAAARPRPA</sequence>
<feature type="transmembrane region" description="Helical" evidence="8">
    <location>
        <begin position="299"/>
        <end position="319"/>
    </location>
</feature>
<protein>
    <submittedName>
        <fullName evidence="9">Glycosyltransferase family 87 protein</fullName>
    </submittedName>
</protein>
<proteinExistence type="inferred from homology"/>
<evidence type="ECO:0000256" key="2">
    <source>
        <dbReference type="ARBA" id="ARBA00022475"/>
    </source>
</evidence>
<feature type="transmembrane region" description="Helical" evidence="8">
    <location>
        <begin position="103"/>
        <end position="127"/>
    </location>
</feature>
<feature type="transmembrane region" description="Helical" evidence="8">
    <location>
        <begin position="372"/>
        <end position="396"/>
    </location>
</feature>
<evidence type="ECO:0000256" key="4">
    <source>
        <dbReference type="ARBA" id="ARBA00022692"/>
    </source>
</evidence>
<evidence type="ECO:0000256" key="3">
    <source>
        <dbReference type="ARBA" id="ARBA00022679"/>
    </source>
</evidence>
<gene>
    <name evidence="9" type="ORF">PQJ73_11165</name>
</gene>
<name>A0ABT5J992_RHOTP</name>
<evidence type="ECO:0000313" key="9">
    <source>
        <dbReference type="EMBL" id="MDC7786241.1"/>
    </source>
</evidence>
<evidence type="ECO:0000256" key="8">
    <source>
        <dbReference type="SAM" id="Phobius"/>
    </source>
</evidence>
<feature type="transmembrane region" description="Helical" evidence="8">
    <location>
        <begin position="134"/>
        <end position="154"/>
    </location>
</feature>
<comment type="similarity">
    <text evidence="7">Belongs to the glycosyltransferase 87 family.</text>
</comment>
<keyword evidence="10" id="KW-1185">Reference proteome</keyword>
<dbReference type="Proteomes" id="UP001165652">
    <property type="component" value="Unassembled WGS sequence"/>
</dbReference>
<reference evidence="9" key="1">
    <citation type="journal article" date="2023" name="Microbiol Resour">
        <title>Genome Sequences of Rhodoplanes serenus and Two Thermotolerant Strains, Rhodoplanes tepidamans and 'Rhodoplanes cryptolactis,' Further Refine the Genus.</title>
        <authorList>
            <person name="Rayyan A.A."/>
            <person name="Kyndt J.A."/>
        </authorList>
    </citation>
    <scope>NUCLEOTIDE SEQUENCE</scope>
    <source>
        <strain evidence="9">DSM 9987</strain>
    </source>
</reference>
<keyword evidence="4 8" id="KW-0812">Transmembrane</keyword>
<feature type="transmembrane region" description="Helical" evidence="8">
    <location>
        <begin position="349"/>
        <end position="365"/>
    </location>
</feature>
<feature type="transmembrane region" description="Helical" evidence="8">
    <location>
        <begin position="408"/>
        <end position="427"/>
    </location>
</feature>
<comment type="caution">
    <text evidence="9">The sequence shown here is derived from an EMBL/GenBank/DDBJ whole genome shotgun (WGS) entry which is preliminary data.</text>
</comment>
<keyword evidence="6 8" id="KW-0472">Membrane</keyword>
<feature type="transmembrane region" description="Helical" evidence="8">
    <location>
        <begin position="236"/>
        <end position="262"/>
    </location>
</feature>
<evidence type="ECO:0000256" key="7">
    <source>
        <dbReference type="ARBA" id="ARBA00024033"/>
    </source>
</evidence>